<evidence type="ECO:0008006" key="4">
    <source>
        <dbReference type="Google" id="ProtNLM"/>
    </source>
</evidence>
<organism evidence="2 3">
    <name type="scientific">Mucilaginibacter ginsenosidivorax</name>
    <dbReference type="NCBI Taxonomy" id="862126"/>
    <lineage>
        <taxon>Bacteria</taxon>
        <taxon>Pseudomonadati</taxon>
        <taxon>Bacteroidota</taxon>
        <taxon>Sphingobacteriia</taxon>
        <taxon>Sphingobacteriales</taxon>
        <taxon>Sphingobacteriaceae</taxon>
        <taxon>Mucilaginibacter</taxon>
    </lineage>
</organism>
<keyword evidence="3" id="KW-1185">Reference proteome</keyword>
<dbReference type="Proteomes" id="UP000321362">
    <property type="component" value="Chromosome"/>
</dbReference>
<feature type="signal peptide" evidence="1">
    <location>
        <begin position="1"/>
        <end position="22"/>
    </location>
</feature>
<name>A0A5B8W7F4_9SPHI</name>
<sequence>MKPYYKLLLPALLLPLFSAAQSNYKPGYVVTLKGDTLRGFINIKEWAVNPRKISFKTSTNDKNPRELGVSDITSFAATNSEAYQRYIGLLNVDPTQISSLSNGRNTDTKTDSIFLKTIQKGANITLFEYADDLKNHYFVSGSGDAQPTELVYRVYKNDGKTINEDAYKQQLFLLSEKYGESKNLKTTIEKADYNANDLTEIAQLINKTNSKQDATVSGASKGTQFFASAGVNFGNITSGIGAFKEFDSKSASSVFPRIALGINVLANPSTGKLIFRAQLAYTGNKFKGSQTGGSTYSLTQNNISLIPQILYNFYNIDAFKLYAAAGAAFNLSTYSGNKYTYTGAGKTTVTDGYLLQSNWISYPFNIGVVIDKKFDITAGYIPNAIFTKDNTNYLQVSAVQIALNYYFK</sequence>
<evidence type="ECO:0000313" key="2">
    <source>
        <dbReference type="EMBL" id="QEC79407.1"/>
    </source>
</evidence>
<reference evidence="2 3" key="1">
    <citation type="journal article" date="2013" name="J. Microbiol.">
        <title>Mucilaginibacter ginsenosidivorax sp. nov., with ginsenoside converting activity isolated from sediment.</title>
        <authorList>
            <person name="Kim J.K."/>
            <person name="Choi T.E."/>
            <person name="Liu Q.M."/>
            <person name="Park H.Y."/>
            <person name="Yi T.H."/>
            <person name="Yoon M.H."/>
            <person name="Kim S.C."/>
            <person name="Im W.T."/>
        </authorList>
    </citation>
    <scope>NUCLEOTIDE SEQUENCE [LARGE SCALE GENOMIC DNA]</scope>
    <source>
        <strain evidence="2 3">KHI28</strain>
    </source>
</reference>
<evidence type="ECO:0000313" key="3">
    <source>
        <dbReference type="Proteomes" id="UP000321362"/>
    </source>
</evidence>
<gene>
    <name evidence="2" type="ORF">FSB76_26930</name>
</gene>
<feature type="chain" id="PRO_5022684896" description="Outer membrane beta-barrel protein" evidence="1">
    <location>
        <begin position="23"/>
        <end position="408"/>
    </location>
</feature>
<protein>
    <recommendedName>
        <fullName evidence="4">Outer membrane beta-barrel protein</fullName>
    </recommendedName>
</protein>
<dbReference type="OrthoDB" id="677565at2"/>
<proteinExistence type="predicted"/>
<accession>A0A5B8W7F4</accession>
<dbReference type="KEGG" id="mgk:FSB76_26930"/>
<dbReference type="AlphaFoldDB" id="A0A5B8W7F4"/>
<evidence type="ECO:0000256" key="1">
    <source>
        <dbReference type="SAM" id="SignalP"/>
    </source>
</evidence>
<keyword evidence="1" id="KW-0732">Signal</keyword>
<dbReference type="RefSeq" id="WP_147058977.1">
    <property type="nucleotide sequence ID" value="NZ_CP042437.1"/>
</dbReference>
<dbReference type="EMBL" id="CP042437">
    <property type="protein sequence ID" value="QEC79407.1"/>
    <property type="molecule type" value="Genomic_DNA"/>
</dbReference>